<dbReference type="Proteomes" id="UP000887226">
    <property type="component" value="Unassembled WGS sequence"/>
</dbReference>
<dbReference type="GO" id="GO:0005815">
    <property type="term" value="C:microtubule organizing center"/>
    <property type="evidence" value="ECO:0007669"/>
    <property type="project" value="TreeGrafter"/>
</dbReference>
<dbReference type="AlphaFoldDB" id="A0A9P7YXN5"/>
<sequence length="350" mass="37433">MIFIFALRSTMSEIKHNPPPTALPILGLALLQKELQAKSRFANYGDRICTGCADIDDHVLGGGGFERGIVVGVNGLDDIGRLIAYNAVASVALSNLTSSTPTRKALIIDISGNFSVQLLSHIIRSRLLSSKLLDPSLAPEKLEEQVISCLETIDIDTVFDITGLWEVLGSLSGGSAKVSEMEIVFIDNLGVLISSLLSDKTEAYDLLSTLCKSNSSPILLTLVALTHQAKTLIRLAHDLNILFILRVVASTSTYAHEKTNPPYLTSIFASNAIAPALGRTFDQFVELHVLVGCVGDAGENPVTVIEVLKDEAPDLGAERRGLGSREQRWAPVAVAAGEMVLVGMLMEGDG</sequence>
<dbReference type="GO" id="GO:0000723">
    <property type="term" value="P:telomere maintenance"/>
    <property type="evidence" value="ECO:0007669"/>
    <property type="project" value="TreeGrafter"/>
</dbReference>
<dbReference type="InterPro" id="IPR051988">
    <property type="entry name" value="HRR_RAD51_Paralog"/>
</dbReference>
<evidence type="ECO:0000313" key="4">
    <source>
        <dbReference type="Proteomes" id="UP000887226"/>
    </source>
</evidence>
<dbReference type="GO" id="GO:0005657">
    <property type="term" value="C:replication fork"/>
    <property type="evidence" value="ECO:0007669"/>
    <property type="project" value="TreeGrafter"/>
</dbReference>
<dbReference type="GO" id="GO:0008094">
    <property type="term" value="F:ATP-dependent activity, acting on DNA"/>
    <property type="evidence" value="ECO:0007669"/>
    <property type="project" value="TreeGrafter"/>
</dbReference>
<dbReference type="GO" id="GO:0003697">
    <property type="term" value="F:single-stranded DNA binding"/>
    <property type="evidence" value="ECO:0007669"/>
    <property type="project" value="TreeGrafter"/>
</dbReference>
<dbReference type="GO" id="GO:0000400">
    <property type="term" value="F:four-way junction DNA binding"/>
    <property type="evidence" value="ECO:0007669"/>
    <property type="project" value="TreeGrafter"/>
</dbReference>
<dbReference type="GO" id="GO:0000724">
    <property type="term" value="P:double-strand break repair via homologous recombination"/>
    <property type="evidence" value="ECO:0007669"/>
    <property type="project" value="TreeGrafter"/>
</dbReference>
<dbReference type="PANTHER" id="PTHR46457:SF1">
    <property type="entry name" value="DNA REPAIR PROTEIN RAD51 HOMOLOG 4"/>
    <property type="match status" value="1"/>
</dbReference>
<reference evidence="3" key="1">
    <citation type="journal article" date="2021" name="IMA Fungus">
        <title>Genomic characterization of three marine fungi, including Emericellopsis atlantica sp. nov. with signatures of a generalist lifestyle and marine biomass degradation.</title>
        <authorList>
            <person name="Hagestad O.C."/>
            <person name="Hou L."/>
            <person name="Andersen J.H."/>
            <person name="Hansen E.H."/>
            <person name="Altermark B."/>
            <person name="Li C."/>
            <person name="Kuhnert E."/>
            <person name="Cox R.J."/>
            <person name="Crous P.W."/>
            <person name="Spatafora J.W."/>
            <person name="Lail K."/>
            <person name="Amirebrahimi M."/>
            <person name="Lipzen A."/>
            <person name="Pangilinan J."/>
            <person name="Andreopoulos W."/>
            <person name="Hayes R.D."/>
            <person name="Ng V."/>
            <person name="Grigoriev I.V."/>
            <person name="Jackson S.A."/>
            <person name="Sutton T.D.S."/>
            <person name="Dobson A.D.W."/>
            <person name="Rama T."/>
        </authorList>
    </citation>
    <scope>NUCLEOTIDE SEQUENCE</scope>
    <source>
        <strain evidence="3">TRa3180A</strain>
    </source>
</reference>
<keyword evidence="2" id="KW-0539">Nucleus</keyword>
<proteinExistence type="predicted"/>
<evidence type="ECO:0000313" key="3">
    <source>
        <dbReference type="EMBL" id="KAG9241734.1"/>
    </source>
</evidence>
<dbReference type="GO" id="GO:0007131">
    <property type="term" value="P:reciprocal meiotic recombination"/>
    <property type="evidence" value="ECO:0007669"/>
    <property type="project" value="TreeGrafter"/>
</dbReference>
<gene>
    <name evidence="3" type="ORF">BJ878DRAFT_212749</name>
</gene>
<protein>
    <submittedName>
        <fullName evidence="3">Uncharacterized protein</fullName>
    </submittedName>
</protein>
<dbReference type="SUPFAM" id="SSF52540">
    <property type="entry name" value="P-loop containing nucleoside triphosphate hydrolases"/>
    <property type="match status" value="1"/>
</dbReference>
<evidence type="ECO:0000256" key="2">
    <source>
        <dbReference type="ARBA" id="ARBA00023242"/>
    </source>
</evidence>
<dbReference type="GO" id="GO:0033063">
    <property type="term" value="C:Rad51B-Rad51C-Rad51D-XRCC2 complex"/>
    <property type="evidence" value="ECO:0007669"/>
    <property type="project" value="TreeGrafter"/>
</dbReference>
<keyword evidence="4" id="KW-1185">Reference proteome</keyword>
<dbReference type="InterPro" id="IPR027417">
    <property type="entry name" value="P-loop_NTPase"/>
</dbReference>
<organism evidence="3 4">
    <name type="scientific">Calycina marina</name>
    <dbReference type="NCBI Taxonomy" id="1763456"/>
    <lineage>
        <taxon>Eukaryota</taxon>
        <taxon>Fungi</taxon>
        <taxon>Dikarya</taxon>
        <taxon>Ascomycota</taxon>
        <taxon>Pezizomycotina</taxon>
        <taxon>Leotiomycetes</taxon>
        <taxon>Helotiales</taxon>
        <taxon>Pezizellaceae</taxon>
        <taxon>Calycina</taxon>
    </lineage>
</organism>
<accession>A0A9P7YXN5</accession>
<dbReference type="GO" id="GO:0042148">
    <property type="term" value="P:DNA strand invasion"/>
    <property type="evidence" value="ECO:0007669"/>
    <property type="project" value="TreeGrafter"/>
</dbReference>
<name>A0A9P7YXN5_9HELO</name>
<dbReference type="OrthoDB" id="336321at2759"/>
<dbReference type="PANTHER" id="PTHR46457">
    <property type="entry name" value="DNA REPAIR PROTEIN RAD51 HOMOLOG 4"/>
    <property type="match status" value="1"/>
</dbReference>
<comment type="caution">
    <text evidence="3">The sequence shown here is derived from an EMBL/GenBank/DDBJ whole genome shotgun (WGS) entry which is preliminary data.</text>
</comment>
<dbReference type="Gene3D" id="3.40.50.300">
    <property type="entry name" value="P-loop containing nucleotide triphosphate hydrolases"/>
    <property type="match status" value="1"/>
</dbReference>
<dbReference type="EMBL" id="MU254164">
    <property type="protein sequence ID" value="KAG9241734.1"/>
    <property type="molecule type" value="Genomic_DNA"/>
</dbReference>
<evidence type="ECO:0000256" key="1">
    <source>
        <dbReference type="ARBA" id="ARBA00004123"/>
    </source>
</evidence>
<comment type="subcellular location">
    <subcellularLocation>
        <location evidence="1">Nucleus</location>
    </subcellularLocation>
</comment>